<keyword evidence="3" id="KW-1185">Reference proteome</keyword>
<dbReference type="InterPro" id="IPR032710">
    <property type="entry name" value="NTF2-like_dom_sf"/>
</dbReference>
<comment type="caution">
    <text evidence="2">The sequence shown here is derived from an EMBL/GenBank/DDBJ whole genome shotgun (WGS) entry which is preliminary data.</text>
</comment>
<dbReference type="InterPro" id="IPR053720">
    <property type="entry name" value="Psm_Assembly_Chaperone"/>
</dbReference>
<protein>
    <recommendedName>
        <fullName evidence="1">SnoaL-like domain-containing protein</fullName>
    </recommendedName>
</protein>
<dbReference type="AlphaFoldDB" id="A0ABD3P500"/>
<evidence type="ECO:0000259" key="1">
    <source>
        <dbReference type="Pfam" id="PF13474"/>
    </source>
</evidence>
<dbReference type="InterPro" id="IPR037401">
    <property type="entry name" value="SnoaL-like"/>
</dbReference>
<dbReference type="Gene3D" id="3.30.230.90">
    <property type="match status" value="1"/>
</dbReference>
<evidence type="ECO:0000313" key="2">
    <source>
        <dbReference type="EMBL" id="KAL3782493.1"/>
    </source>
</evidence>
<evidence type="ECO:0000313" key="3">
    <source>
        <dbReference type="Proteomes" id="UP001530315"/>
    </source>
</evidence>
<dbReference type="Proteomes" id="UP001530315">
    <property type="component" value="Unassembled WGS sequence"/>
</dbReference>
<dbReference type="InterPro" id="IPR018788">
    <property type="entry name" value="Proteasome_assmbl_chp_3"/>
</dbReference>
<sequence>MSHASRPRQQPLPAEDAKDAIAAVLDDFHDAASRADGVRYFRHFAADGIFLGTDANERWTIPEFREYAEPHFSMGIGWTYVPLDRRVSIAACGTTAWFDERLRNDKYGECRGSGVLVMSEQGGCECGGGDGGEWRIAQYNLAVPIPNDMLADVARRIREFGTPAGHTVPASLNITIPEEMQDNGETQDLSETPENCCSSVATAEEIQDLSKALESSRIIAEKPSSTSYRPKASSLPTSLVRTIQLESDGDDDEKREVIPTTMILQLFSDRIFFSITQLSGKMGSLLVCNVEESIIDNSTTYHISTLLGTGVARRSGGRAEQEVSLREVYVRRLAERIVSHARKMAGVREGAILGGAENGTSPIPTLVVGLGLRPNKSGGKSSFESFNAIVDAAMKLYEEGWRICHSGGMVGMEGPD</sequence>
<accession>A0ABD3P500</accession>
<dbReference type="Pfam" id="PF13474">
    <property type="entry name" value="SnoaL_3"/>
    <property type="match status" value="1"/>
</dbReference>
<proteinExistence type="predicted"/>
<gene>
    <name evidence="2" type="ORF">ACHAW5_011101</name>
</gene>
<dbReference type="SUPFAM" id="SSF54427">
    <property type="entry name" value="NTF2-like"/>
    <property type="match status" value="1"/>
</dbReference>
<feature type="domain" description="SnoaL-like" evidence="1">
    <location>
        <begin position="21"/>
        <end position="146"/>
    </location>
</feature>
<dbReference type="EMBL" id="JALLAZ020001013">
    <property type="protein sequence ID" value="KAL3782493.1"/>
    <property type="molecule type" value="Genomic_DNA"/>
</dbReference>
<organism evidence="2 3">
    <name type="scientific">Stephanodiscus triporus</name>
    <dbReference type="NCBI Taxonomy" id="2934178"/>
    <lineage>
        <taxon>Eukaryota</taxon>
        <taxon>Sar</taxon>
        <taxon>Stramenopiles</taxon>
        <taxon>Ochrophyta</taxon>
        <taxon>Bacillariophyta</taxon>
        <taxon>Coscinodiscophyceae</taxon>
        <taxon>Thalassiosirophycidae</taxon>
        <taxon>Stephanodiscales</taxon>
        <taxon>Stephanodiscaceae</taxon>
        <taxon>Stephanodiscus</taxon>
    </lineage>
</organism>
<reference evidence="2 3" key="1">
    <citation type="submission" date="2024-10" db="EMBL/GenBank/DDBJ databases">
        <title>Updated reference genomes for cyclostephanoid diatoms.</title>
        <authorList>
            <person name="Roberts W.R."/>
            <person name="Alverson A.J."/>
        </authorList>
    </citation>
    <scope>NUCLEOTIDE SEQUENCE [LARGE SCALE GENOMIC DNA]</scope>
    <source>
        <strain evidence="2 3">AJA276-08</strain>
    </source>
</reference>
<dbReference type="PANTHER" id="PTHR31051:SF1">
    <property type="entry name" value="PROTEASOME ASSEMBLY CHAPERONE 3"/>
    <property type="match status" value="1"/>
</dbReference>
<dbReference type="PANTHER" id="PTHR31051">
    <property type="entry name" value="PROTEASOME ASSEMBLY CHAPERONE 3"/>
    <property type="match status" value="1"/>
</dbReference>
<name>A0ABD3P500_9STRA</name>
<dbReference type="Gene3D" id="3.10.450.50">
    <property type="match status" value="1"/>
</dbReference>